<accession>Q2RY39</accession>
<dbReference type="HOGENOM" id="CLU_097156_0_0_5"/>
<sequence length="247" mass="25588">MFGRKSPQPGSKDPAVEAEFRGPDGRSQDSSAVSATADEAPTPPFRPLGEDTPVFTPSSAQAAPPLKPFAQRGTLMPNRPNPPAFKQPDIPRRVMDIPGHPPRRPEAAPDSTEGKKLVVGREIQLSGEINACDHLVVEGKVAANLTNASMLEVAETGEFKGTVVIAEADISGRFEGEMTVSRRLVVRPTGVVAGVIRYAALSVEEGGRLQGSIGSLDAEFEPPAAPAPAPSAAAPGPLGGPAAGPRV</sequence>
<dbReference type="Pfam" id="PF04519">
    <property type="entry name" value="Bactofilin"/>
    <property type="match status" value="1"/>
</dbReference>
<proteinExistence type="inferred from homology"/>
<evidence type="ECO:0000313" key="3">
    <source>
        <dbReference type="EMBL" id="ABC20956.1"/>
    </source>
</evidence>
<reference evidence="3 4" key="1">
    <citation type="journal article" date="2011" name="Stand. Genomic Sci.">
        <title>Complete genome sequence of Rhodospirillum rubrum type strain (S1).</title>
        <authorList>
            <person name="Munk A.C."/>
            <person name="Copeland A."/>
            <person name="Lucas S."/>
            <person name="Lapidus A."/>
            <person name="Del Rio T.G."/>
            <person name="Barry K."/>
            <person name="Detter J.C."/>
            <person name="Hammon N."/>
            <person name="Israni S."/>
            <person name="Pitluck S."/>
            <person name="Brettin T."/>
            <person name="Bruce D."/>
            <person name="Han C."/>
            <person name="Tapia R."/>
            <person name="Gilna P."/>
            <person name="Schmutz J."/>
            <person name="Larimer F."/>
            <person name="Land M."/>
            <person name="Kyrpides N.C."/>
            <person name="Mavromatis K."/>
            <person name="Richardson P."/>
            <person name="Rohde M."/>
            <person name="Goker M."/>
            <person name="Klenk H.P."/>
            <person name="Zhang Y."/>
            <person name="Roberts G.P."/>
            <person name="Reslewic S."/>
            <person name="Schwartz D.C."/>
        </authorList>
    </citation>
    <scope>NUCLEOTIDE SEQUENCE [LARGE SCALE GENOMIC DNA]</scope>
    <source>
        <strain evidence="4">ATCC 11170 / ATH 1.1.1 / DSM 467 / LMG 4362 / NCIMB 8255 / S1</strain>
    </source>
</reference>
<dbReference type="EnsemblBacteria" id="ABC20956">
    <property type="protein sequence ID" value="ABC20956"/>
    <property type="gene ID" value="Rru_A0151"/>
</dbReference>
<dbReference type="Proteomes" id="UP000001929">
    <property type="component" value="Chromosome"/>
</dbReference>
<feature type="region of interest" description="Disordered" evidence="2">
    <location>
        <begin position="1"/>
        <end position="114"/>
    </location>
</feature>
<gene>
    <name evidence="3" type="ordered locus">Rru_A0151</name>
</gene>
<evidence type="ECO:0000256" key="1">
    <source>
        <dbReference type="ARBA" id="ARBA00044755"/>
    </source>
</evidence>
<dbReference type="PANTHER" id="PTHR35024:SF4">
    <property type="entry name" value="POLYMER-FORMING CYTOSKELETAL PROTEIN"/>
    <property type="match status" value="1"/>
</dbReference>
<evidence type="ECO:0008006" key="5">
    <source>
        <dbReference type="Google" id="ProtNLM"/>
    </source>
</evidence>
<dbReference type="PANTHER" id="PTHR35024">
    <property type="entry name" value="HYPOTHETICAL CYTOSOLIC PROTEIN"/>
    <property type="match status" value="1"/>
</dbReference>
<dbReference type="STRING" id="269796.Rru_A0151"/>
<organism evidence="3 4">
    <name type="scientific">Rhodospirillum rubrum (strain ATCC 11170 / ATH 1.1.1 / DSM 467 / LMG 4362 / NCIMB 8255 / S1)</name>
    <dbReference type="NCBI Taxonomy" id="269796"/>
    <lineage>
        <taxon>Bacteria</taxon>
        <taxon>Pseudomonadati</taxon>
        <taxon>Pseudomonadota</taxon>
        <taxon>Alphaproteobacteria</taxon>
        <taxon>Rhodospirillales</taxon>
        <taxon>Rhodospirillaceae</taxon>
        <taxon>Rhodospirillum</taxon>
    </lineage>
</organism>
<feature type="compositionally biased region" description="Basic and acidic residues" evidence="2">
    <location>
        <begin position="103"/>
        <end position="114"/>
    </location>
</feature>
<feature type="region of interest" description="Disordered" evidence="2">
    <location>
        <begin position="214"/>
        <end position="247"/>
    </location>
</feature>
<evidence type="ECO:0000256" key="2">
    <source>
        <dbReference type="SAM" id="MobiDB-lite"/>
    </source>
</evidence>
<feature type="compositionally biased region" description="Gly residues" evidence="2">
    <location>
        <begin position="237"/>
        <end position="247"/>
    </location>
</feature>
<name>Q2RY39_RHORT</name>
<keyword evidence="4" id="KW-1185">Reference proteome</keyword>
<protein>
    <recommendedName>
        <fullName evidence="5">Polymer-forming cytoskeletal protein</fullName>
    </recommendedName>
</protein>
<evidence type="ECO:0000313" key="4">
    <source>
        <dbReference type="Proteomes" id="UP000001929"/>
    </source>
</evidence>
<comment type="similarity">
    <text evidence="1">Belongs to the bactofilin family.</text>
</comment>
<dbReference type="InterPro" id="IPR007607">
    <property type="entry name" value="BacA/B"/>
</dbReference>
<dbReference type="KEGG" id="rru:Rru_A0151"/>
<dbReference type="PATRIC" id="fig|269796.9.peg.206"/>
<dbReference type="AlphaFoldDB" id="Q2RY39"/>
<dbReference type="EMBL" id="CP000230">
    <property type="protein sequence ID" value="ABC20956.1"/>
    <property type="molecule type" value="Genomic_DNA"/>
</dbReference>
<dbReference type="eggNOG" id="COG1664">
    <property type="taxonomic scope" value="Bacteria"/>
</dbReference>
<feature type="compositionally biased region" description="Basic and acidic residues" evidence="2">
    <location>
        <begin position="14"/>
        <end position="27"/>
    </location>
</feature>